<accession>A0A806FN23</accession>
<dbReference type="KEGG" id="bnm:BALAC2494_00675"/>
<dbReference type="InterPro" id="IPR038765">
    <property type="entry name" value="Papain-like_cys_pep_sf"/>
</dbReference>
<dbReference type="Gene3D" id="3.90.70.10">
    <property type="entry name" value="Cysteine proteinases"/>
    <property type="match status" value="1"/>
</dbReference>
<keyword evidence="3 4" id="KW-0788">Thiol protease</keyword>
<feature type="active site" evidence="5">
    <location>
        <position position="436"/>
    </location>
</feature>
<protein>
    <recommendedName>
        <fullName evidence="4">Aminopeptidase</fullName>
    </recommendedName>
</protein>
<dbReference type="CDD" id="cd00585">
    <property type="entry name" value="Peptidase_C1B"/>
    <property type="match status" value="1"/>
</dbReference>
<evidence type="ECO:0000256" key="2">
    <source>
        <dbReference type="ARBA" id="ARBA00022801"/>
    </source>
</evidence>
<dbReference type="GO" id="GO:0005737">
    <property type="term" value="C:cytoplasm"/>
    <property type="evidence" value="ECO:0007669"/>
    <property type="project" value="TreeGrafter"/>
</dbReference>
<organism evidence="6 7">
    <name type="scientific">Bifidobacterium animalis subsp. lactis CNCM I-2494</name>
    <dbReference type="NCBI Taxonomy" id="1042403"/>
    <lineage>
        <taxon>Bacteria</taxon>
        <taxon>Bacillati</taxon>
        <taxon>Actinomycetota</taxon>
        <taxon>Actinomycetes</taxon>
        <taxon>Bifidobacteriales</taxon>
        <taxon>Bifidobacteriaceae</taxon>
        <taxon>Bifidobacterium</taxon>
    </lineage>
</organism>
<evidence type="ECO:0000256" key="4">
    <source>
        <dbReference type="PIRNR" id="PIRNR005700"/>
    </source>
</evidence>
<dbReference type="GO" id="GO:0070005">
    <property type="term" value="F:cysteine-type aminopeptidase activity"/>
    <property type="evidence" value="ECO:0007669"/>
    <property type="project" value="InterPro"/>
</dbReference>
<dbReference type="Proteomes" id="UP000008394">
    <property type="component" value="Chromosome"/>
</dbReference>
<sequence length="499" mass="57209">MVHMQYTRTPDSCRCPVAPHVPCMALPASNPCEPDGMTTTNNEGQYTMELTKQDLSQMAEAYKKDAAQQIAEQAVKNNGIHASSEREHVVVTENNFVFSVDVDSEAVANQRQSGRCWMFSALNFLRFHMEKSLKLPKGSFQLSQNYNFFYDKLEKSNFFMENIIKYAGSDLNDRRVDFLLATPQQDGGDFDPICALIEKYGVVPLEAMPDTAVTKNTSEFNAVLNRVLREDAFKLRKLVREGKSEKEVDDARRAMLSEIYRILCVSFGEPPKTVDFEYRDTDKKYHADRGLTPLEFYKKYLGDVKLEDYVGVMNLPVEGMEYGKMYTIDMTGEVLGSKRKLHYVNVPIDVMKEATIKQLKAGEPVWFGCDVLQDSDFVKGILSLNLYDVQKMFGIKFDMDKGERFQYNQSLPTHAMTMAGVDLDADGKPIRWKVENSWGTTAHGKPVGHQGYFIMDDSWFDQYMYEVAVRKEYLPEEYQKALETEPEVLPYWNTFNPEP</sequence>
<evidence type="ECO:0000313" key="7">
    <source>
        <dbReference type="Proteomes" id="UP000008394"/>
    </source>
</evidence>
<dbReference type="GO" id="GO:0006508">
    <property type="term" value="P:proteolysis"/>
    <property type="evidence" value="ECO:0007669"/>
    <property type="project" value="UniProtKB-KW"/>
</dbReference>
<evidence type="ECO:0000313" key="6">
    <source>
        <dbReference type="EMBL" id="AEK29896.1"/>
    </source>
</evidence>
<dbReference type="PANTHER" id="PTHR10363">
    <property type="entry name" value="BLEOMYCIN HYDROLASE"/>
    <property type="match status" value="1"/>
</dbReference>
<dbReference type="InterPro" id="IPR000169">
    <property type="entry name" value="Pept_cys_AS"/>
</dbReference>
<comment type="similarity">
    <text evidence="4">Belongs to the peptidase C1 family.</text>
</comment>
<dbReference type="AlphaFoldDB" id="A0A806FN23"/>
<dbReference type="Pfam" id="PF03051">
    <property type="entry name" value="Peptidase_C1_2"/>
    <property type="match status" value="1"/>
</dbReference>
<feature type="active site" evidence="5">
    <location>
        <position position="414"/>
    </location>
</feature>
<dbReference type="SUPFAM" id="SSF54001">
    <property type="entry name" value="Cysteine proteinases"/>
    <property type="match status" value="1"/>
</dbReference>
<dbReference type="PIRSF" id="PIRSF005700">
    <property type="entry name" value="PepC"/>
    <property type="match status" value="1"/>
</dbReference>
<dbReference type="InterPro" id="IPR004134">
    <property type="entry name" value="Peptidase_C1B"/>
</dbReference>
<keyword evidence="1 4" id="KW-0645">Protease</keyword>
<gene>
    <name evidence="6" type="ORF">BALAC2494_00675</name>
</gene>
<keyword evidence="4" id="KW-0031">Aminopeptidase</keyword>
<evidence type="ECO:0000256" key="5">
    <source>
        <dbReference type="PIRSR" id="PIRSR005700-1"/>
    </source>
</evidence>
<name>A0A806FN23_BIFAN</name>
<feature type="active site" evidence="5">
    <location>
        <position position="116"/>
    </location>
</feature>
<proteinExistence type="inferred from homology"/>
<dbReference type="GO" id="GO:0043418">
    <property type="term" value="P:homocysteine catabolic process"/>
    <property type="evidence" value="ECO:0007669"/>
    <property type="project" value="TreeGrafter"/>
</dbReference>
<dbReference type="PANTHER" id="PTHR10363:SF2">
    <property type="entry name" value="BLEOMYCIN HYDROLASE"/>
    <property type="match status" value="1"/>
</dbReference>
<keyword evidence="2 4" id="KW-0378">Hydrolase</keyword>
<dbReference type="EMBL" id="CP002915">
    <property type="protein sequence ID" value="AEK29896.1"/>
    <property type="molecule type" value="Genomic_DNA"/>
</dbReference>
<evidence type="ECO:0000256" key="1">
    <source>
        <dbReference type="ARBA" id="ARBA00022670"/>
    </source>
</evidence>
<evidence type="ECO:0000256" key="3">
    <source>
        <dbReference type="ARBA" id="ARBA00022807"/>
    </source>
</evidence>
<reference evidence="6 7" key="1">
    <citation type="journal article" date="2011" name="J. Bacteriol.">
        <title>Genome Sequence of the Probiotic Strain Bifidobacterium animalis subsp. lactis CNCM I-2494.</title>
        <authorList>
            <person name="Chervaux C."/>
            <person name="Grimaldi C."/>
            <person name="Bolotin A."/>
            <person name="Quinquis B."/>
            <person name="Legrain-Raspaud S."/>
            <person name="van Hylckama Vlieg J.E."/>
            <person name="Denariaz G."/>
            <person name="Smokvina T."/>
        </authorList>
    </citation>
    <scope>NUCLEOTIDE SEQUENCE [LARGE SCALE GENOMIC DNA]</scope>
    <source>
        <strain evidence="6 7">CNCM I-2494</strain>
    </source>
</reference>
<dbReference type="GO" id="GO:0009636">
    <property type="term" value="P:response to toxic substance"/>
    <property type="evidence" value="ECO:0007669"/>
    <property type="project" value="TreeGrafter"/>
</dbReference>
<dbReference type="PROSITE" id="PS00139">
    <property type="entry name" value="THIOL_PROTEASE_CYS"/>
    <property type="match status" value="1"/>
</dbReference>